<dbReference type="PROSITE" id="PS50088">
    <property type="entry name" value="ANK_REPEAT"/>
    <property type="match status" value="3"/>
</dbReference>
<keyword evidence="5 6" id="KW-0040">ANK repeat</keyword>
<dbReference type="SUPFAM" id="SSF144232">
    <property type="entry name" value="HIT/MYND zinc finger-like"/>
    <property type="match status" value="1"/>
</dbReference>
<dbReference type="Proteomes" id="UP000515135">
    <property type="component" value="Unplaced"/>
</dbReference>
<evidence type="ECO:0000256" key="3">
    <source>
        <dbReference type="ARBA" id="ARBA00022771"/>
    </source>
</evidence>
<evidence type="ECO:0000256" key="6">
    <source>
        <dbReference type="PROSITE-ProRule" id="PRU00023"/>
    </source>
</evidence>
<dbReference type="InterPro" id="IPR002110">
    <property type="entry name" value="Ankyrin_rpt"/>
</dbReference>
<sequence>MEKKANEALLYAAESGCLRGVKAALKAGADIDYTQDNNVVTGTGTALFIASVDGNVGMVKLLLNKGASLTKRTSVSSSVPLHGAAMRGHTKVVEVLVRRGATVDIQDAFQKTPLMMACVFQHVDTVQRLIELGARVDLTDRCGMTARRYCEVDMIREECDCARREMLQLILRAMNSKLLRCCNPTCGKPGLRSKLKLCGQCKMTRYCSRDCQKQHWTVGHKKSCGHDAYTGEVPTKETPFLKDLLVKLPNGATLLCQRLG</sequence>
<keyword evidence="9" id="KW-1185">Reference proteome</keyword>
<feature type="repeat" description="ANK" evidence="6">
    <location>
        <begin position="76"/>
        <end position="108"/>
    </location>
</feature>
<evidence type="ECO:0000259" key="8">
    <source>
        <dbReference type="PROSITE" id="PS50865"/>
    </source>
</evidence>
<dbReference type="PROSITE" id="PS50865">
    <property type="entry name" value="ZF_MYND_2"/>
    <property type="match status" value="1"/>
</dbReference>
<evidence type="ECO:0000256" key="2">
    <source>
        <dbReference type="ARBA" id="ARBA00022737"/>
    </source>
</evidence>
<keyword evidence="4" id="KW-0862">Zinc</keyword>
<dbReference type="GeneID" id="109466498"/>
<dbReference type="PANTHER" id="PTHR24171">
    <property type="entry name" value="ANKYRIN REPEAT DOMAIN-CONTAINING PROTEIN 39-RELATED"/>
    <property type="match status" value="1"/>
</dbReference>
<evidence type="ECO:0000256" key="5">
    <source>
        <dbReference type="ARBA" id="ARBA00023043"/>
    </source>
</evidence>
<dbReference type="OrthoDB" id="10252328at2759"/>
<reference evidence="10" key="1">
    <citation type="submission" date="2025-08" db="UniProtKB">
        <authorList>
            <consortium name="RefSeq"/>
        </authorList>
    </citation>
    <scope>IDENTIFICATION</scope>
    <source>
        <tissue evidence="10">Gonad</tissue>
    </source>
</reference>
<feature type="repeat" description="ANK" evidence="6">
    <location>
        <begin position="109"/>
        <end position="141"/>
    </location>
</feature>
<evidence type="ECO:0000256" key="7">
    <source>
        <dbReference type="PROSITE-ProRule" id="PRU00134"/>
    </source>
</evidence>
<gene>
    <name evidence="10" type="primary">LOC109466498</name>
</gene>
<evidence type="ECO:0000313" key="9">
    <source>
        <dbReference type="Proteomes" id="UP000515135"/>
    </source>
</evidence>
<dbReference type="PROSITE" id="PS50297">
    <property type="entry name" value="ANK_REP_REGION"/>
    <property type="match status" value="2"/>
</dbReference>
<dbReference type="Gene3D" id="6.10.140.2220">
    <property type="match status" value="1"/>
</dbReference>
<dbReference type="Pfam" id="PF12796">
    <property type="entry name" value="Ank_2"/>
    <property type="match status" value="2"/>
</dbReference>
<keyword evidence="2" id="KW-0677">Repeat</keyword>
<keyword evidence="3 7" id="KW-0863">Zinc-finger</keyword>
<dbReference type="Gene3D" id="1.25.40.20">
    <property type="entry name" value="Ankyrin repeat-containing domain"/>
    <property type="match status" value="2"/>
</dbReference>
<dbReference type="SUPFAM" id="SSF48403">
    <property type="entry name" value="Ankyrin repeat"/>
    <property type="match status" value="1"/>
</dbReference>
<name>A0A6P4YM64_BRABE</name>
<dbReference type="GO" id="GO:0008270">
    <property type="term" value="F:zinc ion binding"/>
    <property type="evidence" value="ECO:0007669"/>
    <property type="project" value="UniProtKB-KW"/>
</dbReference>
<dbReference type="AlphaFoldDB" id="A0A6P4YM64"/>
<dbReference type="InterPro" id="IPR002893">
    <property type="entry name" value="Znf_MYND"/>
</dbReference>
<feature type="repeat" description="ANK" evidence="6">
    <location>
        <begin position="42"/>
        <end position="74"/>
    </location>
</feature>
<keyword evidence="1" id="KW-0479">Metal-binding</keyword>
<proteinExistence type="predicted"/>
<protein>
    <submittedName>
        <fullName evidence="10">Ankyrin repeat and SOCS box protein 11-like isoform X2</fullName>
    </submittedName>
</protein>
<feature type="domain" description="MYND-type" evidence="8">
    <location>
        <begin position="183"/>
        <end position="224"/>
    </location>
</feature>
<dbReference type="RefSeq" id="XP_019619782.1">
    <property type="nucleotide sequence ID" value="XM_019764223.1"/>
</dbReference>
<dbReference type="SMART" id="SM00248">
    <property type="entry name" value="ANK"/>
    <property type="match status" value="4"/>
</dbReference>
<accession>A0A6P4YM64</accession>
<evidence type="ECO:0000256" key="1">
    <source>
        <dbReference type="ARBA" id="ARBA00022723"/>
    </source>
</evidence>
<dbReference type="InterPro" id="IPR036770">
    <property type="entry name" value="Ankyrin_rpt-contain_sf"/>
</dbReference>
<organism evidence="9 10">
    <name type="scientific">Branchiostoma belcheri</name>
    <name type="common">Amphioxus</name>
    <dbReference type="NCBI Taxonomy" id="7741"/>
    <lineage>
        <taxon>Eukaryota</taxon>
        <taxon>Metazoa</taxon>
        <taxon>Chordata</taxon>
        <taxon>Cephalochordata</taxon>
        <taxon>Leptocardii</taxon>
        <taxon>Amphioxiformes</taxon>
        <taxon>Branchiostomatidae</taxon>
        <taxon>Branchiostoma</taxon>
    </lineage>
</organism>
<evidence type="ECO:0000256" key="4">
    <source>
        <dbReference type="ARBA" id="ARBA00022833"/>
    </source>
</evidence>
<dbReference type="Pfam" id="PF01753">
    <property type="entry name" value="zf-MYND"/>
    <property type="match status" value="1"/>
</dbReference>
<evidence type="ECO:0000313" key="10">
    <source>
        <dbReference type="RefSeq" id="XP_019619782.1"/>
    </source>
</evidence>